<dbReference type="NCBIfam" id="NF004469">
    <property type="entry name" value="PRK05800.1"/>
    <property type="match status" value="1"/>
</dbReference>
<dbReference type="EC" id="2.7.1.156" evidence="14"/>
<accession>A0A1H7NDI0</accession>
<evidence type="ECO:0000256" key="7">
    <source>
        <dbReference type="ARBA" id="ARBA00007490"/>
    </source>
</evidence>
<evidence type="ECO:0000256" key="13">
    <source>
        <dbReference type="ARBA" id="ARBA00023134"/>
    </source>
</evidence>
<evidence type="ECO:0000313" key="17">
    <source>
        <dbReference type="EMBL" id="SEL21622.1"/>
    </source>
</evidence>
<keyword evidence="17" id="KW-0548">Nucleotidyltransferase</keyword>
<proteinExistence type="inferred from homology"/>
<reference evidence="18" key="1">
    <citation type="submission" date="2016-10" db="EMBL/GenBank/DDBJ databases">
        <authorList>
            <person name="Varghese N."/>
            <person name="Submissions S."/>
        </authorList>
    </citation>
    <scope>NUCLEOTIDE SEQUENCE [LARGE SCALE GENOMIC DNA]</scope>
    <source>
        <strain evidence="18">CGMCC 1.9127</strain>
    </source>
</reference>
<evidence type="ECO:0000256" key="11">
    <source>
        <dbReference type="ARBA" id="ARBA00022777"/>
    </source>
</evidence>
<dbReference type="GO" id="GO:0043752">
    <property type="term" value="F:adenosylcobinamide kinase activity"/>
    <property type="evidence" value="ECO:0007669"/>
    <property type="project" value="UniProtKB-EC"/>
</dbReference>
<comment type="catalytic activity">
    <reaction evidence="2 14">
        <text>adenosylcob(III)inamide phosphate + GTP + H(+) = adenosylcob(III)inamide-GDP + diphosphate</text>
        <dbReference type="Rhea" id="RHEA:22712"/>
        <dbReference type="ChEBI" id="CHEBI:15378"/>
        <dbReference type="ChEBI" id="CHEBI:33019"/>
        <dbReference type="ChEBI" id="CHEBI:37565"/>
        <dbReference type="ChEBI" id="CHEBI:58502"/>
        <dbReference type="ChEBI" id="CHEBI:60487"/>
        <dbReference type="EC" id="2.7.7.62"/>
    </reaction>
</comment>
<sequence>MSQIRFILGGARSGKSALAERYAKASNLPVTYIATAQALDDEMLQRIKHHQAQRPPHWQLLEAPTQLANAIEDTLSGNKQGACIVVDCLTLWLSNSLCQQKGEQTAATDGDLACWQQEKQQLLSLLEGMQPDNNIELILVSNEVGHGIVPLGALSRQFVDQAGWLHQAIARIAQQVEFVIAGLPLALKASPPHYGKGRN</sequence>
<dbReference type="PANTHER" id="PTHR34848:SF1">
    <property type="entry name" value="BIFUNCTIONAL ADENOSYLCOBALAMIN BIOSYNTHESIS PROTEIN COBU"/>
    <property type="match status" value="1"/>
</dbReference>
<dbReference type="RefSeq" id="WP_085284855.1">
    <property type="nucleotide sequence ID" value="NZ_FOBI01000007.1"/>
</dbReference>
<feature type="binding site" evidence="16">
    <location>
        <position position="62"/>
    </location>
    <ligand>
        <name>GTP</name>
        <dbReference type="ChEBI" id="CHEBI:37565"/>
    </ligand>
</feature>
<dbReference type="PANTHER" id="PTHR34848">
    <property type="match status" value="1"/>
</dbReference>
<evidence type="ECO:0000256" key="15">
    <source>
        <dbReference type="PIRSR" id="PIRSR006135-1"/>
    </source>
</evidence>
<comment type="pathway">
    <text evidence="6 14">Cofactor biosynthesis; adenosylcobalamin biosynthesis; adenosylcobalamin from cob(II)yrinate a,c-diamide: step 5/7.</text>
</comment>
<dbReference type="PIRSF" id="PIRSF006135">
    <property type="entry name" value="CobU"/>
    <property type="match status" value="1"/>
</dbReference>
<comment type="function">
    <text evidence="4 14">Catalyzes ATP-dependent phosphorylation of adenosylcobinamide and addition of GMP to adenosylcobinamide phosphate.</text>
</comment>
<dbReference type="GO" id="GO:0005525">
    <property type="term" value="F:GTP binding"/>
    <property type="evidence" value="ECO:0007669"/>
    <property type="project" value="UniProtKB-UniRule"/>
</dbReference>
<evidence type="ECO:0000256" key="9">
    <source>
        <dbReference type="ARBA" id="ARBA00022679"/>
    </source>
</evidence>
<evidence type="ECO:0000256" key="3">
    <source>
        <dbReference type="ARBA" id="ARBA00001522"/>
    </source>
</evidence>
<dbReference type="GO" id="GO:0009236">
    <property type="term" value="P:cobalamin biosynthetic process"/>
    <property type="evidence" value="ECO:0007669"/>
    <property type="project" value="UniProtKB-UniRule"/>
</dbReference>
<feature type="binding site" evidence="16">
    <location>
        <begin position="34"/>
        <end position="36"/>
    </location>
    <ligand>
        <name>GTP</name>
        <dbReference type="ChEBI" id="CHEBI:37565"/>
    </ligand>
</feature>
<dbReference type="Pfam" id="PF02283">
    <property type="entry name" value="CobU"/>
    <property type="match status" value="1"/>
</dbReference>
<evidence type="ECO:0000256" key="2">
    <source>
        <dbReference type="ARBA" id="ARBA00000711"/>
    </source>
</evidence>
<comment type="catalytic activity">
    <reaction evidence="1 14">
        <text>adenosylcob(III)inamide + ATP = adenosylcob(III)inamide phosphate + ADP + H(+)</text>
        <dbReference type="Rhea" id="RHEA:15769"/>
        <dbReference type="ChEBI" id="CHEBI:2480"/>
        <dbReference type="ChEBI" id="CHEBI:15378"/>
        <dbReference type="ChEBI" id="CHEBI:30616"/>
        <dbReference type="ChEBI" id="CHEBI:58502"/>
        <dbReference type="ChEBI" id="CHEBI:456216"/>
        <dbReference type="EC" id="2.7.1.156"/>
    </reaction>
</comment>
<dbReference type="InterPro" id="IPR027417">
    <property type="entry name" value="P-loop_NTPase"/>
</dbReference>
<keyword evidence="18" id="KW-1185">Reference proteome</keyword>
<dbReference type="GO" id="GO:0005524">
    <property type="term" value="F:ATP binding"/>
    <property type="evidence" value="ECO:0007669"/>
    <property type="project" value="UniProtKB-UniRule"/>
</dbReference>
<keyword evidence="10 14" id="KW-0547">Nucleotide-binding</keyword>
<dbReference type="EMBL" id="FOBI01000007">
    <property type="protein sequence ID" value="SEL21622.1"/>
    <property type="molecule type" value="Genomic_DNA"/>
</dbReference>
<dbReference type="GO" id="GO:0008820">
    <property type="term" value="F:cobinamide phosphate guanylyltransferase activity"/>
    <property type="evidence" value="ECO:0007669"/>
    <property type="project" value="UniProtKB-UniRule"/>
</dbReference>
<protein>
    <recommendedName>
        <fullName evidence="14">Bifunctional adenosylcobalamin biosynthesis protein</fullName>
        <ecNumber evidence="14">2.7.1.156</ecNumber>
        <ecNumber evidence="14">2.7.7.62</ecNumber>
    </recommendedName>
</protein>
<evidence type="ECO:0000256" key="16">
    <source>
        <dbReference type="PIRSR" id="PIRSR006135-2"/>
    </source>
</evidence>
<dbReference type="UniPathway" id="UPA00148">
    <property type="reaction ID" value="UER00236"/>
</dbReference>
<evidence type="ECO:0000256" key="8">
    <source>
        <dbReference type="ARBA" id="ARBA00022573"/>
    </source>
</evidence>
<feature type="active site" description="GMP-histidine intermediate" evidence="15">
    <location>
        <position position="50"/>
    </location>
</feature>
<evidence type="ECO:0000256" key="12">
    <source>
        <dbReference type="ARBA" id="ARBA00022840"/>
    </source>
</evidence>
<evidence type="ECO:0000256" key="5">
    <source>
        <dbReference type="ARBA" id="ARBA00004692"/>
    </source>
</evidence>
<name>A0A1H7NDI0_9GAMM</name>
<feature type="binding site" evidence="16">
    <location>
        <position position="87"/>
    </location>
    <ligand>
        <name>GTP</name>
        <dbReference type="ChEBI" id="CHEBI:37565"/>
    </ligand>
</feature>
<comment type="pathway">
    <text evidence="5 14">Cofactor biosynthesis; adenosylcobalamin biosynthesis; adenosylcobalamin from cob(II)yrinate a,c-diamide: step 6/7.</text>
</comment>
<keyword evidence="8 14" id="KW-0169">Cobalamin biosynthesis</keyword>
<feature type="binding site" evidence="16">
    <location>
        <begin position="9"/>
        <end position="16"/>
    </location>
    <ligand>
        <name>GTP</name>
        <dbReference type="ChEBI" id="CHEBI:37565"/>
    </ligand>
</feature>
<dbReference type="InterPro" id="IPR003203">
    <property type="entry name" value="CobU/CobP"/>
</dbReference>
<comment type="catalytic activity">
    <reaction evidence="3">
        <text>adenosylcob(III)inamide + GTP = adenosylcob(III)inamide phosphate + GDP + H(+)</text>
        <dbReference type="Rhea" id="RHEA:15765"/>
        <dbReference type="ChEBI" id="CHEBI:2480"/>
        <dbReference type="ChEBI" id="CHEBI:15378"/>
        <dbReference type="ChEBI" id="CHEBI:37565"/>
        <dbReference type="ChEBI" id="CHEBI:58189"/>
        <dbReference type="ChEBI" id="CHEBI:58502"/>
        <dbReference type="EC" id="2.7.1.156"/>
    </reaction>
</comment>
<dbReference type="Gene3D" id="3.40.50.300">
    <property type="entry name" value="P-loop containing nucleotide triphosphate hydrolases"/>
    <property type="match status" value="1"/>
</dbReference>
<evidence type="ECO:0000256" key="10">
    <source>
        <dbReference type="ARBA" id="ARBA00022741"/>
    </source>
</evidence>
<evidence type="ECO:0000256" key="1">
    <source>
        <dbReference type="ARBA" id="ARBA00000312"/>
    </source>
</evidence>
<evidence type="ECO:0000313" key="18">
    <source>
        <dbReference type="Proteomes" id="UP000199297"/>
    </source>
</evidence>
<keyword evidence="12 14" id="KW-0067">ATP-binding</keyword>
<evidence type="ECO:0000256" key="14">
    <source>
        <dbReference type="PIRNR" id="PIRNR006135"/>
    </source>
</evidence>
<evidence type="ECO:0000256" key="4">
    <source>
        <dbReference type="ARBA" id="ARBA00003889"/>
    </source>
</evidence>
<dbReference type="EC" id="2.7.7.62" evidence="14"/>
<organism evidence="17 18">
    <name type="scientific">Colwellia chukchiensis</name>
    <dbReference type="NCBI Taxonomy" id="641665"/>
    <lineage>
        <taxon>Bacteria</taxon>
        <taxon>Pseudomonadati</taxon>
        <taxon>Pseudomonadota</taxon>
        <taxon>Gammaproteobacteria</taxon>
        <taxon>Alteromonadales</taxon>
        <taxon>Colwelliaceae</taxon>
        <taxon>Colwellia</taxon>
    </lineage>
</organism>
<gene>
    <name evidence="17" type="ORF">SAMN05216262_107112</name>
</gene>
<keyword evidence="11 14" id="KW-0418">Kinase</keyword>
<dbReference type="STRING" id="641665.GCA_002104455_03351"/>
<keyword evidence="13 14" id="KW-0342">GTP-binding</keyword>
<comment type="similarity">
    <text evidence="7 14">Belongs to the CobU/CobP family.</text>
</comment>
<dbReference type="OrthoDB" id="9788370at2"/>
<dbReference type="SUPFAM" id="SSF52540">
    <property type="entry name" value="P-loop containing nucleoside triphosphate hydrolases"/>
    <property type="match status" value="1"/>
</dbReference>
<keyword evidence="9 14" id="KW-0808">Transferase</keyword>
<dbReference type="AlphaFoldDB" id="A0A1H7NDI0"/>
<dbReference type="Proteomes" id="UP000199297">
    <property type="component" value="Unassembled WGS sequence"/>
</dbReference>
<evidence type="ECO:0000256" key="6">
    <source>
        <dbReference type="ARBA" id="ARBA00005159"/>
    </source>
</evidence>
<dbReference type="CDD" id="cd00544">
    <property type="entry name" value="CobU"/>
    <property type="match status" value="1"/>
</dbReference>